<comment type="caution">
    <text evidence="1">The sequence shown here is derived from an EMBL/GenBank/DDBJ whole genome shotgun (WGS) entry which is preliminary data.</text>
</comment>
<keyword evidence="2" id="KW-1185">Reference proteome</keyword>
<name>A0A371EEC6_MUCPR</name>
<proteinExistence type="predicted"/>
<dbReference type="EMBL" id="QJKJ01014410">
    <property type="protein sequence ID" value="RDX64387.1"/>
    <property type="molecule type" value="Genomic_DNA"/>
</dbReference>
<gene>
    <name evidence="1" type="ORF">CR513_57064</name>
</gene>
<accession>A0A371EEC6</accession>
<evidence type="ECO:0000313" key="2">
    <source>
        <dbReference type="Proteomes" id="UP000257109"/>
    </source>
</evidence>
<sequence length="106" mass="12149">MIDVQRYFSNAQSVLQFNSTLVGTEFELIMLTRSSSSNLHKIDPEIDKTLYRLRKARSTYVDDSSSFISVPDFVNNNCTINHSDFFESNSFDSKPNISDNKSHKSE</sequence>
<feature type="non-terminal residue" evidence="1">
    <location>
        <position position="1"/>
    </location>
</feature>
<dbReference type="Proteomes" id="UP000257109">
    <property type="component" value="Unassembled WGS sequence"/>
</dbReference>
<evidence type="ECO:0000313" key="1">
    <source>
        <dbReference type="EMBL" id="RDX64387.1"/>
    </source>
</evidence>
<protein>
    <submittedName>
        <fullName evidence="1">Uncharacterized protein</fullName>
    </submittedName>
</protein>
<reference evidence="1" key="1">
    <citation type="submission" date="2018-05" db="EMBL/GenBank/DDBJ databases">
        <title>Draft genome of Mucuna pruriens seed.</title>
        <authorList>
            <person name="Nnadi N.E."/>
            <person name="Vos R."/>
            <person name="Hasami M.H."/>
            <person name="Devisetty U.K."/>
            <person name="Aguiy J.C."/>
        </authorList>
    </citation>
    <scope>NUCLEOTIDE SEQUENCE [LARGE SCALE GENOMIC DNA]</scope>
    <source>
        <strain evidence="1">JCA_2017</strain>
    </source>
</reference>
<dbReference type="AlphaFoldDB" id="A0A371EEC6"/>
<organism evidence="1 2">
    <name type="scientific">Mucuna pruriens</name>
    <name type="common">Velvet bean</name>
    <name type="synonym">Dolichos pruriens</name>
    <dbReference type="NCBI Taxonomy" id="157652"/>
    <lineage>
        <taxon>Eukaryota</taxon>
        <taxon>Viridiplantae</taxon>
        <taxon>Streptophyta</taxon>
        <taxon>Embryophyta</taxon>
        <taxon>Tracheophyta</taxon>
        <taxon>Spermatophyta</taxon>
        <taxon>Magnoliopsida</taxon>
        <taxon>eudicotyledons</taxon>
        <taxon>Gunneridae</taxon>
        <taxon>Pentapetalae</taxon>
        <taxon>rosids</taxon>
        <taxon>fabids</taxon>
        <taxon>Fabales</taxon>
        <taxon>Fabaceae</taxon>
        <taxon>Papilionoideae</taxon>
        <taxon>50 kb inversion clade</taxon>
        <taxon>NPAAA clade</taxon>
        <taxon>indigoferoid/millettioid clade</taxon>
        <taxon>Phaseoleae</taxon>
        <taxon>Mucuna</taxon>
    </lineage>
</organism>